<evidence type="ECO:0000313" key="7">
    <source>
        <dbReference type="Proteomes" id="UP000054266"/>
    </source>
</evidence>
<proteinExistence type="inferred from homology"/>
<dbReference type="GO" id="GO:0003735">
    <property type="term" value="F:structural constituent of ribosome"/>
    <property type="evidence" value="ECO:0007669"/>
    <property type="project" value="InterPro"/>
</dbReference>
<evidence type="ECO:0008006" key="8">
    <source>
        <dbReference type="Google" id="ProtNLM"/>
    </source>
</evidence>
<evidence type="ECO:0000256" key="3">
    <source>
        <dbReference type="ARBA" id="ARBA00023274"/>
    </source>
</evidence>
<dbReference type="GO" id="GO:0015934">
    <property type="term" value="C:large ribosomal subunit"/>
    <property type="evidence" value="ECO:0007669"/>
    <property type="project" value="InterPro"/>
</dbReference>
<feature type="compositionally biased region" description="Low complexity" evidence="5">
    <location>
        <begin position="66"/>
        <end position="86"/>
    </location>
</feature>
<dbReference type="GO" id="GO:0006412">
    <property type="term" value="P:translation"/>
    <property type="evidence" value="ECO:0007669"/>
    <property type="project" value="InterPro"/>
</dbReference>
<dbReference type="Gene3D" id="3.90.470.10">
    <property type="entry name" value="Ribosomal protein L22/L17"/>
    <property type="match status" value="1"/>
</dbReference>
<evidence type="ECO:0000313" key="6">
    <source>
        <dbReference type="EMBL" id="KIW68815.1"/>
    </source>
</evidence>
<keyword evidence="2 4" id="KW-0689">Ribosomal protein</keyword>
<dbReference type="CDD" id="cd00336">
    <property type="entry name" value="Ribosomal_L22"/>
    <property type="match status" value="1"/>
</dbReference>
<keyword evidence="7" id="KW-1185">Reference proteome</keyword>
<evidence type="ECO:0000256" key="4">
    <source>
        <dbReference type="RuleBase" id="RU004005"/>
    </source>
</evidence>
<gene>
    <name evidence="6" type="ORF">PV04_04736</name>
</gene>
<comment type="similarity">
    <text evidence="1 4">Belongs to the universal ribosomal protein uL22 family.</text>
</comment>
<dbReference type="Proteomes" id="UP000054266">
    <property type="component" value="Unassembled WGS sequence"/>
</dbReference>
<dbReference type="AlphaFoldDB" id="A0A0D2FQH2"/>
<dbReference type="InterPro" id="IPR036394">
    <property type="entry name" value="Ribosomal_uL22_sf"/>
</dbReference>
<feature type="region of interest" description="Disordered" evidence="5">
    <location>
        <begin position="53"/>
        <end position="116"/>
    </location>
</feature>
<evidence type="ECO:0000256" key="1">
    <source>
        <dbReference type="ARBA" id="ARBA00009451"/>
    </source>
</evidence>
<feature type="region of interest" description="Disordered" evidence="5">
    <location>
        <begin position="262"/>
        <end position="282"/>
    </location>
</feature>
<feature type="compositionally biased region" description="Basic and acidic residues" evidence="5">
    <location>
        <begin position="91"/>
        <end position="113"/>
    </location>
</feature>
<reference evidence="6 7" key="1">
    <citation type="submission" date="2015-01" db="EMBL/GenBank/DDBJ databases">
        <title>The Genome Sequence of Capronia semiimmersa CBS27337.</title>
        <authorList>
            <consortium name="The Broad Institute Genomics Platform"/>
            <person name="Cuomo C."/>
            <person name="de Hoog S."/>
            <person name="Gorbushina A."/>
            <person name="Stielow B."/>
            <person name="Teixiera M."/>
            <person name="Abouelleil A."/>
            <person name="Chapman S.B."/>
            <person name="Priest M."/>
            <person name="Young S.K."/>
            <person name="Wortman J."/>
            <person name="Nusbaum C."/>
            <person name="Birren B."/>
        </authorList>
    </citation>
    <scope>NUCLEOTIDE SEQUENCE [LARGE SCALE GENOMIC DNA]</scope>
    <source>
        <strain evidence="6 7">CBS 27337</strain>
    </source>
</reference>
<keyword evidence="3 4" id="KW-0687">Ribonucleoprotein</keyword>
<dbReference type="PANTHER" id="PTHR13501">
    <property type="entry name" value="CHLOROPLAST 50S RIBOSOMAL PROTEIN L22-RELATED"/>
    <property type="match status" value="1"/>
</dbReference>
<dbReference type="FunFam" id="3.90.470.10:FF:000017">
    <property type="entry name" value="54S ribosomal protein L22, mitochondrial"/>
    <property type="match status" value="1"/>
</dbReference>
<dbReference type="EMBL" id="KN846958">
    <property type="protein sequence ID" value="KIW68815.1"/>
    <property type="molecule type" value="Genomic_DNA"/>
</dbReference>
<dbReference type="PANTHER" id="PTHR13501:SF10">
    <property type="entry name" value="LARGE RIBOSOMAL SUBUNIT PROTEIN UL22M"/>
    <property type="match status" value="1"/>
</dbReference>
<dbReference type="STRING" id="5601.A0A0D2FQH2"/>
<evidence type="ECO:0000256" key="5">
    <source>
        <dbReference type="SAM" id="MobiDB-lite"/>
    </source>
</evidence>
<dbReference type="Pfam" id="PF00237">
    <property type="entry name" value="Ribosomal_L22"/>
    <property type="match status" value="2"/>
</dbReference>
<name>A0A0D2FQH2_9EURO</name>
<organism evidence="6 7">
    <name type="scientific">Phialophora macrospora</name>
    <dbReference type="NCBI Taxonomy" id="1851006"/>
    <lineage>
        <taxon>Eukaryota</taxon>
        <taxon>Fungi</taxon>
        <taxon>Dikarya</taxon>
        <taxon>Ascomycota</taxon>
        <taxon>Pezizomycotina</taxon>
        <taxon>Eurotiomycetes</taxon>
        <taxon>Chaetothyriomycetidae</taxon>
        <taxon>Chaetothyriales</taxon>
        <taxon>Herpotrichiellaceae</taxon>
        <taxon>Phialophora</taxon>
    </lineage>
</organism>
<evidence type="ECO:0000256" key="2">
    <source>
        <dbReference type="ARBA" id="ARBA00022980"/>
    </source>
</evidence>
<sequence length="381" mass="43085">MNSHQVTLRRACRGKSTSLSVAEHLLNGLAACKSRSSPSVDLSRLISTLHLRPTRTFHTSHPRSDPPSSDPVASKKSPAAAPNAKPMTPQERMKAAQRRAQEKLSEQRKEYEATVKQGGLAPSSAFGVELDSRAFRPTGLLAEEPFAKRNPTHMEQALNPRPEARLRWQRKMVIREIKHRGRLNKTVRIARTEREHVSRSHFFKTSMKKLAPLARQIAGKSIDEAILQMRFSNKKVSQDVRQHLIQARNEAIVIKGMGLGRAGSETADLHTDPSETPPLPHQTPLKTYKKGEAPDPTDIYIAQAWTNRGPYGQEPDYRARGRMYVMRPPHTGLTVLLKEEKTRTREKAEKQAKALKKRLGKSMWVHLPDRPVTAQRQHVLW</sequence>
<dbReference type="InterPro" id="IPR047867">
    <property type="entry name" value="Ribosomal_uL22_bac/org-type"/>
</dbReference>
<dbReference type="InterPro" id="IPR001063">
    <property type="entry name" value="Ribosomal_uL22"/>
</dbReference>
<protein>
    <recommendedName>
        <fullName evidence="8">Ribosomal protein L22</fullName>
    </recommendedName>
</protein>
<dbReference type="SUPFAM" id="SSF54843">
    <property type="entry name" value="Ribosomal protein L22"/>
    <property type="match status" value="1"/>
</dbReference>
<accession>A0A0D2FQH2</accession>